<keyword evidence="14" id="KW-0496">Mitochondrion</keyword>
<dbReference type="SUPFAM" id="SSF52540">
    <property type="entry name" value="P-loop containing nucleoside triphosphate hydrolases"/>
    <property type="match status" value="1"/>
</dbReference>
<evidence type="ECO:0000256" key="15">
    <source>
        <dbReference type="ARBA" id="ARBA00023136"/>
    </source>
</evidence>
<keyword evidence="15" id="KW-0472">Membrane</keyword>
<accession>A0A507FLI2</accession>
<dbReference type="InterPro" id="IPR003960">
    <property type="entry name" value="ATPase_AAA_CS"/>
</dbReference>
<reference evidence="18 19" key="1">
    <citation type="journal article" date="2019" name="Sci. Rep.">
        <title>Comparative genomics of chytrid fungi reveal insights into the obligate biotrophic and pathogenic lifestyle of Synchytrium endobioticum.</title>
        <authorList>
            <person name="van de Vossenberg B.T.L.H."/>
            <person name="Warris S."/>
            <person name="Nguyen H.D.T."/>
            <person name="van Gent-Pelzer M.P.E."/>
            <person name="Joly D.L."/>
            <person name="van de Geest H.C."/>
            <person name="Bonants P.J.M."/>
            <person name="Smith D.S."/>
            <person name="Levesque C.A."/>
            <person name="van der Lee T.A.J."/>
        </authorList>
    </citation>
    <scope>NUCLEOTIDE SEQUENCE [LARGE SCALE GENOMIC DNA]</scope>
    <source>
        <strain evidence="18 19">CBS 675.73</strain>
    </source>
</reference>
<keyword evidence="11" id="KW-0067">ATP-binding</keyword>
<dbReference type="Pfam" id="PF01434">
    <property type="entry name" value="Peptidase_M41"/>
    <property type="match status" value="1"/>
</dbReference>
<comment type="subcellular location">
    <subcellularLocation>
        <location evidence="2">Mitochondrion membrane</location>
        <topology evidence="2">Multi-pass membrane protein</topology>
    </subcellularLocation>
</comment>
<dbReference type="GO" id="GO:0005745">
    <property type="term" value="C:m-AAA complex"/>
    <property type="evidence" value="ECO:0007669"/>
    <property type="project" value="TreeGrafter"/>
</dbReference>
<dbReference type="FunFam" id="1.20.58.760:FF:000003">
    <property type="entry name" value="AFG3-like AAA ATPase 2"/>
    <property type="match status" value="1"/>
</dbReference>
<dbReference type="FunFam" id="3.40.50.300:FF:000001">
    <property type="entry name" value="ATP-dependent zinc metalloprotease FtsH"/>
    <property type="match status" value="1"/>
</dbReference>
<feature type="domain" description="AAA+ ATPase" evidence="17">
    <location>
        <begin position="349"/>
        <end position="489"/>
    </location>
</feature>
<dbReference type="GO" id="GO:0004222">
    <property type="term" value="F:metalloendopeptidase activity"/>
    <property type="evidence" value="ECO:0007669"/>
    <property type="project" value="InterPro"/>
</dbReference>
<dbReference type="InterPro" id="IPR027417">
    <property type="entry name" value="P-loop_NTPase"/>
</dbReference>
<evidence type="ECO:0000256" key="14">
    <source>
        <dbReference type="ARBA" id="ARBA00023128"/>
    </source>
</evidence>
<keyword evidence="5" id="KW-0645">Protease</keyword>
<evidence type="ECO:0000256" key="16">
    <source>
        <dbReference type="SAM" id="MobiDB-lite"/>
    </source>
</evidence>
<dbReference type="GO" id="GO:0005524">
    <property type="term" value="F:ATP binding"/>
    <property type="evidence" value="ECO:0007669"/>
    <property type="project" value="UniProtKB-KW"/>
</dbReference>
<dbReference type="EMBL" id="QEAP01000025">
    <property type="protein sequence ID" value="TPX77259.1"/>
    <property type="molecule type" value="Genomic_DNA"/>
</dbReference>
<dbReference type="InterPro" id="IPR037219">
    <property type="entry name" value="Peptidase_M41-like"/>
</dbReference>
<dbReference type="FunFam" id="1.10.8.60:FF:000019">
    <property type="entry name" value="AFG3-like AAA ATPase 2"/>
    <property type="match status" value="1"/>
</dbReference>
<dbReference type="GO" id="GO:0034982">
    <property type="term" value="P:mitochondrial protein processing"/>
    <property type="evidence" value="ECO:0007669"/>
    <property type="project" value="TreeGrafter"/>
</dbReference>
<keyword evidence="8" id="KW-0547">Nucleotide-binding</keyword>
<organism evidence="18 19">
    <name type="scientific">Chytriomyces confervae</name>
    <dbReference type="NCBI Taxonomy" id="246404"/>
    <lineage>
        <taxon>Eukaryota</taxon>
        <taxon>Fungi</taxon>
        <taxon>Fungi incertae sedis</taxon>
        <taxon>Chytridiomycota</taxon>
        <taxon>Chytridiomycota incertae sedis</taxon>
        <taxon>Chytridiomycetes</taxon>
        <taxon>Chytridiales</taxon>
        <taxon>Chytriomycetaceae</taxon>
        <taxon>Chytriomyces</taxon>
    </lineage>
</organism>
<sequence>MLPNRIAFAARLAATAPRVWRHAAIEAGSSRAGAVALLRVRHFSLLSGTNAPKGFGGFFQDPKPSPQTPATPDTPPTPSKDEKEAAPPATAANEKEDSKNTKNSSDQEPEEEDEQPKKKKNNKKKEKAMPPADHIEIFSFKVNATHLYYAASAVFIAAYLFSTQPQSEPITWHQFRVEMLDKGFVESLQVVNRSTVRVYLRPDAPMRGHHGSNPNGSSYHFSIGSVDSFERNLELAQRELGIPSRERIPVSFSNETSVFNLLLNFAPTLLLLGGLVWMSRRAGGAGGGAGGSNGIFGIGKSRAKLFNSETDVKVKFKDVAGMDEAKEEIMEFVKFLKDPEVYEKLGAKIPKGAVLSGPPGTGKTLLAKATAGEAGVAFLSVSGSEFVEMFVGVGSSRVRDLFANAKKMAPAIIFIDEIDAIGKARGRGGMTGGNDERESTLNQLLVEMDGFGSSEHVVVLAGTNRPDVLDAALLRPGRFDRHISIDRPDIKGRVDIFKVHLKPIKTSENVDNLAKKLSALTPGFAGADIHNVCNEAALIAARMGAETVTEKHFEMAIERVIGGLEKKTKVLSPVEKKTVAYHEAGHAVAGWFLEHANPLLKVSIIPRGVAALGYAQYLPQDQLLQSQEQFLDMMCMTLGGRVSEKIFFNSVTTGASDDLKKVTKMAYAQVAQFGMNDKVGQINFGGDDERGQQFTKPYSEETARMIDDEVRKLVAGAFDRTTQLLTDKKAEVELVAQRLLEKEVLSRDDMINLLGARPFSDHSTYLEYLGSTSTLAKEGSTTSAPPPSTLKSEMGANDSKIAFRKGVYTLSSGEQAATEEFLAQFFLLPDTDSAEDIFNFLSGKDVRQLRDEQRESFNALVTGAVDVLVNFKEENAKDPVRIKLLVNCIRILTRILPFIFELGLGSPIEDSLETQLFWNPKSHLGLSLTRAISRLLFVKGFTLLPTAFTKIWEQGIACDEAPGQTTSTTRARIDLLRLLQTLLSAQMYYPPALSVKVPNRFALILCRGCEAGLVQGLMVSLLNTSLAYDPVGWGLVPYNHVVFGDAHEQLVTVSLQTLVALLDLGAVKALSELHLDDATIVPDAVAEEGKASGLASPTDTTQSDPLSKVPFGNNDFRYFLSKINAEDDLNVMVDGISRILNNPLQSANTYLPGSTKKVNVHTEMIMLFWKVYELNEHFAARVIDSDKILIISAALIYFMVESRTNPNEIGLVRQCCFMLHILSQERDFAVRLNAPFEPSMVGAASKHLPIFSNGTWADFIVLSIHIIVTSTSKTPIATLHETLLMTLSNLAPYMKSLTVVTVNKLMSLFAVLSNPAFLVSSEANHKLIFYLVDLFNGCVQYQIGGNSQLVYALVRNRAKIVQLNNLTFEDAIGELKKVRDAKLAKTAAAALPNGSAGEDKGKAVAENKFQATAEWFSYWKSHLRLNILVTLVEALGPKIEAFCLKEESNDDRKAIEFLNSGTMVGLLPLPQPLFTRKFSYTEAVRVWFTSFMWGNIYIKCANPNGGAEVLKHCPSIWTGTNVHLFAVKIADEDI</sequence>
<evidence type="ECO:0000256" key="5">
    <source>
        <dbReference type="ARBA" id="ARBA00022670"/>
    </source>
</evidence>
<dbReference type="Pfam" id="PF00004">
    <property type="entry name" value="AAA"/>
    <property type="match status" value="1"/>
</dbReference>
<dbReference type="InterPro" id="IPR005936">
    <property type="entry name" value="FtsH"/>
</dbReference>
<name>A0A507FLI2_9FUNG</name>
<dbReference type="InterPro" id="IPR050928">
    <property type="entry name" value="ATP-dep_Zn_Metalloprotease"/>
</dbReference>
<keyword evidence="6" id="KW-0812">Transmembrane</keyword>
<dbReference type="SUPFAM" id="SSF140990">
    <property type="entry name" value="FtsH protease domain-like"/>
    <property type="match status" value="1"/>
</dbReference>
<dbReference type="STRING" id="246404.A0A507FLI2"/>
<dbReference type="Pfam" id="PF06480">
    <property type="entry name" value="FtsH_ext"/>
    <property type="match status" value="1"/>
</dbReference>
<evidence type="ECO:0000256" key="6">
    <source>
        <dbReference type="ARBA" id="ARBA00022692"/>
    </source>
</evidence>
<comment type="cofactor">
    <cofactor evidence="1">
        <name>Zn(2+)</name>
        <dbReference type="ChEBI" id="CHEBI:29105"/>
    </cofactor>
</comment>
<keyword evidence="10" id="KW-0862">Zinc</keyword>
<keyword evidence="13" id="KW-0482">Metalloprotease</keyword>
<keyword evidence="19" id="KW-1185">Reference proteome</keyword>
<gene>
    <name evidence="18" type="ORF">CcCBS67573_g01465</name>
</gene>
<dbReference type="Pfam" id="PF17862">
    <property type="entry name" value="AAA_lid_3"/>
    <property type="match status" value="1"/>
</dbReference>
<evidence type="ECO:0000256" key="11">
    <source>
        <dbReference type="ARBA" id="ARBA00022840"/>
    </source>
</evidence>
<keyword evidence="9" id="KW-0378">Hydrolase</keyword>
<protein>
    <recommendedName>
        <fullName evidence="17">AAA+ ATPase domain-containing protein</fullName>
    </recommendedName>
</protein>
<dbReference type="InterPro" id="IPR041569">
    <property type="entry name" value="AAA_lid_3"/>
</dbReference>
<dbReference type="InterPro" id="IPR003593">
    <property type="entry name" value="AAA+_ATPase"/>
</dbReference>
<evidence type="ECO:0000256" key="8">
    <source>
        <dbReference type="ARBA" id="ARBA00022741"/>
    </source>
</evidence>
<dbReference type="Pfam" id="PF09742">
    <property type="entry name" value="Dymeclin"/>
    <property type="match status" value="1"/>
</dbReference>
<dbReference type="GO" id="GO:0008270">
    <property type="term" value="F:zinc ion binding"/>
    <property type="evidence" value="ECO:0007669"/>
    <property type="project" value="InterPro"/>
</dbReference>
<dbReference type="Gene3D" id="3.40.50.300">
    <property type="entry name" value="P-loop containing nucleotide triphosphate hydrolases"/>
    <property type="match status" value="1"/>
</dbReference>
<evidence type="ECO:0000256" key="2">
    <source>
        <dbReference type="ARBA" id="ARBA00004225"/>
    </source>
</evidence>
<dbReference type="InterPro" id="IPR000642">
    <property type="entry name" value="Peptidase_M41"/>
</dbReference>
<evidence type="ECO:0000256" key="3">
    <source>
        <dbReference type="ARBA" id="ARBA00010044"/>
    </source>
</evidence>
<dbReference type="GO" id="GO:0004176">
    <property type="term" value="F:ATP-dependent peptidase activity"/>
    <property type="evidence" value="ECO:0007669"/>
    <property type="project" value="InterPro"/>
</dbReference>
<dbReference type="NCBIfam" id="TIGR01241">
    <property type="entry name" value="FtsH_fam"/>
    <property type="match status" value="1"/>
</dbReference>
<keyword evidence="12" id="KW-1133">Transmembrane helix</keyword>
<dbReference type="Gene3D" id="1.10.8.60">
    <property type="match status" value="1"/>
</dbReference>
<dbReference type="PANTHER" id="PTHR43655">
    <property type="entry name" value="ATP-DEPENDENT PROTEASE"/>
    <property type="match status" value="1"/>
</dbReference>
<dbReference type="OrthoDB" id="432953at2759"/>
<dbReference type="PANTHER" id="PTHR43655:SF2">
    <property type="entry name" value="AFG3 LIKE MATRIX AAA PEPTIDASE SUBUNIT 2, ISOFORM A"/>
    <property type="match status" value="1"/>
</dbReference>
<evidence type="ECO:0000256" key="9">
    <source>
        <dbReference type="ARBA" id="ARBA00022801"/>
    </source>
</evidence>
<evidence type="ECO:0000313" key="18">
    <source>
        <dbReference type="EMBL" id="TPX77259.1"/>
    </source>
</evidence>
<dbReference type="CDD" id="cd19501">
    <property type="entry name" value="RecA-like_FtsH"/>
    <property type="match status" value="1"/>
</dbReference>
<dbReference type="GO" id="GO:0016887">
    <property type="term" value="F:ATP hydrolysis activity"/>
    <property type="evidence" value="ECO:0007669"/>
    <property type="project" value="InterPro"/>
</dbReference>
<comment type="similarity">
    <text evidence="3">In the C-terminal section; belongs to the peptidase M41 family.</text>
</comment>
<feature type="region of interest" description="Disordered" evidence="16">
    <location>
        <begin position="54"/>
        <end position="129"/>
    </location>
</feature>
<dbReference type="InterPro" id="IPR011546">
    <property type="entry name" value="Pept_M41_FtsH_extracell"/>
</dbReference>
<evidence type="ECO:0000313" key="19">
    <source>
        <dbReference type="Proteomes" id="UP000320333"/>
    </source>
</evidence>
<dbReference type="Gene3D" id="1.20.58.760">
    <property type="entry name" value="Peptidase M41"/>
    <property type="match status" value="1"/>
</dbReference>
<dbReference type="SMART" id="SM00382">
    <property type="entry name" value="AAA"/>
    <property type="match status" value="1"/>
</dbReference>
<evidence type="ECO:0000259" key="17">
    <source>
        <dbReference type="SMART" id="SM00382"/>
    </source>
</evidence>
<evidence type="ECO:0000256" key="13">
    <source>
        <dbReference type="ARBA" id="ARBA00023049"/>
    </source>
</evidence>
<comment type="similarity">
    <text evidence="4">In the N-terminal section; belongs to the AAA ATPase family.</text>
</comment>
<evidence type="ECO:0000256" key="10">
    <source>
        <dbReference type="ARBA" id="ARBA00022833"/>
    </source>
</evidence>
<evidence type="ECO:0000256" key="7">
    <source>
        <dbReference type="ARBA" id="ARBA00022723"/>
    </source>
</evidence>
<comment type="caution">
    <text evidence="18">The sequence shown here is derived from an EMBL/GenBank/DDBJ whole genome shotgun (WGS) entry which is preliminary data.</text>
</comment>
<feature type="compositionally biased region" description="Pro residues" evidence="16">
    <location>
        <begin position="63"/>
        <end position="78"/>
    </location>
</feature>
<keyword evidence="7" id="KW-0479">Metal-binding</keyword>
<dbReference type="Gene3D" id="3.40.1690.20">
    <property type="match status" value="1"/>
</dbReference>
<evidence type="ECO:0000256" key="12">
    <source>
        <dbReference type="ARBA" id="ARBA00022989"/>
    </source>
</evidence>
<dbReference type="Proteomes" id="UP000320333">
    <property type="component" value="Unassembled WGS sequence"/>
</dbReference>
<proteinExistence type="inferred from homology"/>
<evidence type="ECO:0000256" key="4">
    <source>
        <dbReference type="ARBA" id="ARBA00010550"/>
    </source>
</evidence>
<dbReference type="HAMAP" id="MF_01458">
    <property type="entry name" value="FtsH"/>
    <property type="match status" value="1"/>
</dbReference>
<feature type="compositionally biased region" description="Basic residues" evidence="16">
    <location>
        <begin position="117"/>
        <end position="126"/>
    </location>
</feature>
<dbReference type="PROSITE" id="PS00674">
    <property type="entry name" value="AAA"/>
    <property type="match status" value="1"/>
</dbReference>
<dbReference type="InterPro" id="IPR003959">
    <property type="entry name" value="ATPase_AAA_core"/>
</dbReference>
<dbReference type="GO" id="GO:0030163">
    <property type="term" value="P:protein catabolic process"/>
    <property type="evidence" value="ECO:0007669"/>
    <property type="project" value="UniProtKB-ARBA"/>
</dbReference>
<evidence type="ECO:0000256" key="1">
    <source>
        <dbReference type="ARBA" id="ARBA00001947"/>
    </source>
</evidence>